<dbReference type="Gene3D" id="3.30.559.10">
    <property type="entry name" value="Chloramphenicol acetyltransferase-like domain"/>
    <property type="match status" value="1"/>
</dbReference>
<evidence type="ECO:0000313" key="5">
    <source>
        <dbReference type="EMBL" id="MBO2449478.1"/>
    </source>
</evidence>
<dbReference type="SUPFAM" id="SSF52777">
    <property type="entry name" value="CoA-dependent acyltransferases"/>
    <property type="match status" value="2"/>
</dbReference>
<dbReference type="Pfam" id="PF00501">
    <property type="entry name" value="AMP-binding"/>
    <property type="match status" value="1"/>
</dbReference>
<dbReference type="Gene3D" id="2.30.38.10">
    <property type="entry name" value="Luciferase, Domain 3"/>
    <property type="match status" value="1"/>
</dbReference>
<evidence type="ECO:0000256" key="1">
    <source>
        <dbReference type="ARBA" id="ARBA00001957"/>
    </source>
</evidence>
<dbReference type="InterPro" id="IPR045851">
    <property type="entry name" value="AMP-bd_C_sf"/>
</dbReference>
<dbReference type="GO" id="GO:0005737">
    <property type="term" value="C:cytoplasm"/>
    <property type="evidence" value="ECO:0007669"/>
    <property type="project" value="TreeGrafter"/>
</dbReference>
<keyword evidence="6" id="KW-1185">Reference proteome</keyword>
<dbReference type="FunFam" id="1.10.1200.10:FF:000016">
    <property type="entry name" value="Non-ribosomal peptide synthase"/>
    <property type="match status" value="1"/>
</dbReference>
<dbReference type="PROSITE" id="PS50075">
    <property type="entry name" value="CARRIER"/>
    <property type="match status" value="1"/>
</dbReference>
<accession>A0A939PG62</accession>
<dbReference type="Pfam" id="PF00668">
    <property type="entry name" value="Condensation"/>
    <property type="match status" value="1"/>
</dbReference>
<dbReference type="SMART" id="SM00824">
    <property type="entry name" value="PKS_TE"/>
    <property type="match status" value="1"/>
</dbReference>
<dbReference type="InterPro" id="IPR036736">
    <property type="entry name" value="ACP-like_sf"/>
</dbReference>
<keyword evidence="3" id="KW-0597">Phosphoprotein</keyword>
<feature type="domain" description="Carrier" evidence="4">
    <location>
        <begin position="979"/>
        <end position="1054"/>
    </location>
</feature>
<sequence>MIPLSFAQRRLWFLNRLEGPGATYNIPGAVRLRGPLNRQALAAALNDVVGRHEPLRTVFPDIDGEPHQQVLDMDRARLDLEIAEPEPAALTAAMFRAASHVFDLSSDRPPIRATLFAAGPDEHVLMIVMHHIAGDGWSTAPLLRDVGLAYQARSEGRAPDWEPLPVRYVDYTLWQAELLGKADDPSSVLAGQLAFWAKELADAPECLPLPTDRPRPPFAGHRGDTVSLTVDAELHARLTGLARKSGATLFMVLHAALAVLLSRRGAGQDIAVGSPLAGRTDKALHDLVGFFLNTVVMRTDLSGDPTFAELLGRVRETTLNVLENQDAPFELVVEHLNPERSPARNPLFQVMLNVLVMPAVADLLPGLNAETEAVLTPTAKVDLNFTLTERFSPDGRPAGLDVNVAYALDLFDRQTAEALADGLVRVLEAAVAAPQVPVSRMELLTAQEQEALLDLGQGGPTMAGTELVPELFAAQAATVEPELTALVCGDVALSFGELTSRVNRLARWLAAAGAGPGDPIVVALPRSADSIVAMLGVLAAGAVYVPVDLSFPADRVRFMLSDVEPHVVITNAESAAGLARPGVPMLVLGSADAEAELARLADGPIGAAERRRILKPSDPAHLTFTSGSTGRPKGVVATHQGLANLAASMRGEVIEPAERQAARRLRVSLVTALSFDAVWVMVLWLLNGHELHVLDDDVRRDAHALVGYVHEHGVDVLEVTPSYAEQLIAEGLLGQGGASVLIFGGEGVGPGLWERAGQAEGVMAWNFYGLTECTVDSVFARVSGDRPVIGRPMAGARVYVLDQWLRPAPIGVPGALYIAGEPVTQGYWGRPALTSERFVADPFGMPGERMYRTGDLARWTRDGVLEFQGRADQQLKVRGFRIEPGEITTVLAESPLVAQAAVVAKDDRLVAYLVPADAAGPLDLGELRRHAMTRLPEYMIPTAFVTLDVLPLNPHGKLDRNALPDPDFGAAASESGSHAARTAREEALCCLFAEVLGLESVGADDNFFALGGHSLLATRLVSRIRATLGTDLSVRLFLQAPTVAGVIESLAADPETHARIDPVVPIRTSGDQPPLFCVHPVSGVAWCYSGLQRHLPADVPIYGLQLEMADEPARPRNLDELTASYAARIREVQPAGPYRLLGWSLGGAIAHAVAGRLQREGEQVEFLALLDAYPTNPWLLEMDPVTMQGEIETAILVTMAQDLGLDVETADDAGSRERMRQAVAKGFGLPEQMLADLPRASGNLIRVAQNDEHEVFHGDPVFVQAAGTLLGDVSASQLWQPYVNGIVDHSTVDCGHFEMMRPGPAAEIGALLAARMAT</sequence>
<dbReference type="SUPFAM" id="SSF53474">
    <property type="entry name" value="alpha/beta-Hydrolases"/>
    <property type="match status" value="1"/>
</dbReference>
<dbReference type="SUPFAM" id="SSF56801">
    <property type="entry name" value="Acetyl-CoA synthetase-like"/>
    <property type="match status" value="1"/>
</dbReference>
<dbReference type="InterPro" id="IPR001242">
    <property type="entry name" value="Condensation_dom"/>
</dbReference>
<proteinExistence type="predicted"/>
<dbReference type="InterPro" id="IPR020802">
    <property type="entry name" value="TesA-like"/>
</dbReference>
<dbReference type="Pfam" id="PF00975">
    <property type="entry name" value="Thioesterase"/>
    <property type="match status" value="1"/>
</dbReference>
<dbReference type="InterPro" id="IPR029058">
    <property type="entry name" value="AB_hydrolase_fold"/>
</dbReference>
<dbReference type="PROSITE" id="PS00455">
    <property type="entry name" value="AMP_BINDING"/>
    <property type="match status" value="1"/>
</dbReference>
<dbReference type="RefSeq" id="WP_208257368.1">
    <property type="nucleotide sequence ID" value="NZ_JAGEOJ010000008.1"/>
</dbReference>
<dbReference type="InterPro" id="IPR006162">
    <property type="entry name" value="Ppantetheine_attach_site"/>
</dbReference>
<dbReference type="Gene3D" id="3.30.559.30">
    <property type="entry name" value="Nonribosomal peptide synthetase, condensation domain"/>
    <property type="match status" value="1"/>
</dbReference>
<dbReference type="NCBIfam" id="TIGR01733">
    <property type="entry name" value="AA-adenyl-dom"/>
    <property type="match status" value="1"/>
</dbReference>
<dbReference type="GO" id="GO:0003824">
    <property type="term" value="F:catalytic activity"/>
    <property type="evidence" value="ECO:0007669"/>
    <property type="project" value="InterPro"/>
</dbReference>
<dbReference type="InterPro" id="IPR025110">
    <property type="entry name" value="AMP-bd_C"/>
</dbReference>
<dbReference type="Gene3D" id="3.40.50.1820">
    <property type="entry name" value="alpha/beta hydrolase"/>
    <property type="match status" value="1"/>
</dbReference>
<dbReference type="PROSITE" id="PS00012">
    <property type="entry name" value="PHOSPHOPANTETHEINE"/>
    <property type="match status" value="1"/>
</dbReference>
<dbReference type="GO" id="GO:0008610">
    <property type="term" value="P:lipid biosynthetic process"/>
    <property type="evidence" value="ECO:0007669"/>
    <property type="project" value="UniProtKB-ARBA"/>
</dbReference>
<dbReference type="Pfam" id="PF13193">
    <property type="entry name" value="AMP-binding_C"/>
    <property type="match status" value="1"/>
</dbReference>
<organism evidence="5 6">
    <name type="scientific">Actinomadura barringtoniae</name>
    <dbReference type="NCBI Taxonomy" id="1427535"/>
    <lineage>
        <taxon>Bacteria</taxon>
        <taxon>Bacillati</taxon>
        <taxon>Actinomycetota</taxon>
        <taxon>Actinomycetes</taxon>
        <taxon>Streptosporangiales</taxon>
        <taxon>Thermomonosporaceae</taxon>
        <taxon>Actinomadura</taxon>
    </lineage>
</organism>
<dbReference type="GO" id="GO:0031177">
    <property type="term" value="F:phosphopantetheine binding"/>
    <property type="evidence" value="ECO:0007669"/>
    <property type="project" value="InterPro"/>
</dbReference>
<dbReference type="EMBL" id="JAGEOJ010000008">
    <property type="protein sequence ID" value="MBO2449478.1"/>
    <property type="molecule type" value="Genomic_DNA"/>
</dbReference>
<dbReference type="SUPFAM" id="SSF47336">
    <property type="entry name" value="ACP-like"/>
    <property type="match status" value="1"/>
</dbReference>
<dbReference type="InterPro" id="IPR000873">
    <property type="entry name" value="AMP-dep_synth/lig_dom"/>
</dbReference>
<dbReference type="FunFam" id="2.30.38.10:FF:000001">
    <property type="entry name" value="Non-ribosomal peptide synthetase PvdI"/>
    <property type="match status" value="1"/>
</dbReference>
<dbReference type="InterPro" id="IPR023213">
    <property type="entry name" value="CAT-like_dom_sf"/>
</dbReference>
<dbReference type="Pfam" id="PF00550">
    <property type="entry name" value="PP-binding"/>
    <property type="match status" value="1"/>
</dbReference>
<comment type="caution">
    <text evidence="5">The sequence shown here is derived from an EMBL/GenBank/DDBJ whole genome shotgun (WGS) entry which is preliminary data.</text>
</comment>
<dbReference type="GO" id="GO:0044550">
    <property type="term" value="P:secondary metabolite biosynthetic process"/>
    <property type="evidence" value="ECO:0007669"/>
    <property type="project" value="TreeGrafter"/>
</dbReference>
<reference evidence="5" key="1">
    <citation type="submission" date="2021-03" db="EMBL/GenBank/DDBJ databases">
        <authorList>
            <person name="Kanchanasin P."/>
            <person name="Saeng-In P."/>
            <person name="Phongsopitanun W."/>
            <person name="Yuki M."/>
            <person name="Kudo T."/>
            <person name="Ohkuma M."/>
            <person name="Tanasupawat S."/>
        </authorList>
    </citation>
    <scope>NUCLEOTIDE SEQUENCE</scope>
    <source>
        <strain evidence="5">GKU 128</strain>
    </source>
</reference>
<evidence type="ECO:0000256" key="2">
    <source>
        <dbReference type="ARBA" id="ARBA00022450"/>
    </source>
</evidence>
<gene>
    <name evidence="5" type="ORF">J4573_20420</name>
</gene>
<dbReference type="GO" id="GO:0043041">
    <property type="term" value="P:amino acid activation for nonribosomal peptide biosynthetic process"/>
    <property type="evidence" value="ECO:0007669"/>
    <property type="project" value="TreeGrafter"/>
</dbReference>
<keyword evidence="2" id="KW-0596">Phosphopantetheine</keyword>
<dbReference type="InterPro" id="IPR020806">
    <property type="entry name" value="PKS_PP-bd"/>
</dbReference>
<name>A0A939PG62_9ACTN</name>
<protein>
    <submittedName>
        <fullName evidence="5">Amino acid adenylation domain-containing protein</fullName>
    </submittedName>
</protein>
<dbReference type="InterPro" id="IPR020845">
    <property type="entry name" value="AMP-binding_CS"/>
</dbReference>
<dbReference type="Gene3D" id="3.30.300.30">
    <property type="match status" value="1"/>
</dbReference>
<dbReference type="Proteomes" id="UP000669179">
    <property type="component" value="Unassembled WGS sequence"/>
</dbReference>
<evidence type="ECO:0000313" key="6">
    <source>
        <dbReference type="Proteomes" id="UP000669179"/>
    </source>
</evidence>
<evidence type="ECO:0000256" key="3">
    <source>
        <dbReference type="ARBA" id="ARBA00022553"/>
    </source>
</evidence>
<dbReference type="PANTHER" id="PTHR45527:SF1">
    <property type="entry name" value="FATTY ACID SYNTHASE"/>
    <property type="match status" value="1"/>
</dbReference>
<dbReference type="GO" id="GO:0072330">
    <property type="term" value="P:monocarboxylic acid biosynthetic process"/>
    <property type="evidence" value="ECO:0007669"/>
    <property type="project" value="UniProtKB-ARBA"/>
</dbReference>
<dbReference type="CDD" id="cd05930">
    <property type="entry name" value="A_NRPS"/>
    <property type="match status" value="1"/>
</dbReference>
<comment type="cofactor">
    <cofactor evidence="1">
        <name>pantetheine 4'-phosphate</name>
        <dbReference type="ChEBI" id="CHEBI:47942"/>
    </cofactor>
</comment>
<dbReference type="SMART" id="SM00823">
    <property type="entry name" value="PKS_PP"/>
    <property type="match status" value="1"/>
</dbReference>
<dbReference type="InterPro" id="IPR001031">
    <property type="entry name" value="Thioesterase"/>
</dbReference>
<evidence type="ECO:0000259" key="4">
    <source>
        <dbReference type="PROSITE" id="PS50075"/>
    </source>
</evidence>
<dbReference type="Gene3D" id="3.40.50.980">
    <property type="match status" value="2"/>
</dbReference>
<dbReference type="InterPro" id="IPR010071">
    <property type="entry name" value="AA_adenyl_dom"/>
</dbReference>
<dbReference type="CDD" id="cd19540">
    <property type="entry name" value="LCL_NRPS-like"/>
    <property type="match status" value="1"/>
</dbReference>
<dbReference type="PANTHER" id="PTHR45527">
    <property type="entry name" value="NONRIBOSOMAL PEPTIDE SYNTHETASE"/>
    <property type="match status" value="1"/>
</dbReference>
<dbReference type="InterPro" id="IPR009081">
    <property type="entry name" value="PP-bd_ACP"/>
</dbReference>